<dbReference type="Pfam" id="PF00581">
    <property type="entry name" value="Rhodanese"/>
    <property type="match status" value="2"/>
</dbReference>
<dbReference type="SUPFAM" id="SSF52821">
    <property type="entry name" value="Rhodanese/Cell cycle control phosphatase"/>
    <property type="match status" value="2"/>
</dbReference>
<keyword evidence="7" id="KW-1185">Reference proteome</keyword>
<dbReference type="AlphaFoldDB" id="A0A6L9SET4"/>
<name>A0A6L9SET4_9ACTN</name>
<evidence type="ECO:0000313" key="7">
    <source>
        <dbReference type="Proteomes" id="UP000475214"/>
    </source>
</evidence>
<protein>
    <recommendedName>
        <fullName evidence="3">Sulfurtransferase</fullName>
    </recommendedName>
</protein>
<sequence>MSVASDHSNLLISADELRERLRQDPPPILLDVRWKLGGPDGADEYARGHLPDAVFVDLERELSGPVTPDSGRHPLPDVADLEATLRRAGVRTDSDVVVYDDWGGMSAARAWWLLRWGGMTAVRVLDGGLSAWRAVGGDVTADVPSPEPGDVVLTPGSMLTVAADQAAELARTGVLLDARAGERYRGESEPVDPVAGHIPGAVNAPTTENTTAEGRFRVPDELRERFAALGVDPSTPVGVYCGSGVTAAHEVLALATVGIEAALYPGSWSEWIRDPSRPVETG</sequence>
<evidence type="ECO:0000256" key="4">
    <source>
        <dbReference type="SAM" id="MobiDB-lite"/>
    </source>
</evidence>
<dbReference type="PROSITE" id="PS50206">
    <property type="entry name" value="RHODANESE_3"/>
    <property type="match status" value="2"/>
</dbReference>
<dbReference type="InterPro" id="IPR045078">
    <property type="entry name" value="TST/MPST-like"/>
</dbReference>
<accession>A0A6L9SET4</accession>
<evidence type="ECO:0000256" key="3">
    <source>
        <dbReference type="RuleBase" id="RU000507"/>
    </source>
</evidence>
<evidence type="ECO:0000313" key="6">
    <source>
        <dbReference type="EMBL" id="NEE03597.1"/>
    </source>
</evidence>
<dbReference type="InterPro" id="IPR001307">
    <property type="entry name" value="Thiosulphate_STrfase_CS"/>
</dbReference>
<dbReference type="FunFam" id="3.40.250.10:FF:000035">
    <property type="entry name" value="Thiosulfate sulfurtransferase"/>
    <property type="match status" value="1"/>
</dbReference>
<evidence type="ECO:0000256" key="2">
    <source>
        <dbReference type="ARBA" id="ARBA00022737"/>
    </source>
</evidence>
<comment type="caution">
    <text evidence="6">The sequence shown here is derived from an EMBL/GenBank/DDBJ whole genome shotgun (WGS) entry which is preliminary data.</text>
</comment>
<dbReference type="PANTHER" id="PTHR11364">
    <property type="entry name" value="THIOSULFATE SULFERTANSFERASE"/>
    <property type="match status" value="1"/>
</dbReference>
<dbReference type="EMBL" id="JAAGOA010000024">
    <property type="protein sequence ID" value="NEE03597.1"/>
    <property type="molecule type" value="Genomic_DNA"/>
</dbReference>
<dbReference type="Gene3D" id="3.40.250.10">
    <property type="entry name" value="Rhodanese-like domain"/>
    <property type="match status" value="2"/>
</dbReference>
<dbReference type="PANTHER" id="PTHR11364:SF27">
    <property type="entry name" value="SULFURTRANSFERASE"/>
    <property type="match status" value="1"/>
</dbReference>
<dbReference type="CDD" id="cd01449">
    <property type="entry name" value="TST_Repeat_2"/>
    <property type="match status" value="1"/>
</dbReference>
<dbReference type="RefSeq" id="WP_163743407.1">
    <property type="nucleotide sequence ID" value="NZ_JAAGOA010000024.1"/>
</dbReference>
<keyword evidence="2" id="KW-0677">Repeat</keyword>
<evidence type="ECO:0000256" key="1">
    <source>
        <dbReference type="ARBA" id="ARBA00022679"/>
    </source>
</evidence>
<reference evidence="6 7" key="1">
    <citation type="submission" date="2020-02" db="EMBL/GenBank/DDBJ databases">
        <authorList>
            <person name="Li X.-J."/>
            <person name="Han X.-M."/>
        </authorList>
    </citation>
    <scope>NUCLEOTIDE SEQUENCE [LARGE SCALE GENOMIC DNA]</scope>
    <source>
        <strain evidence="6 7">CCTCC AB 2017055</strain>
    </source>
</reference>
<dbReference type="Proteomes" id="UP000475214">
    <property type="component" value="Unassembled WGS sequence"/>
</dbReference>
<evidence type="ECO:0000259" key="5">
    <source>
        <dbReference type="PROSITE" id="PS50206"/>
    </source>
</evidence>
<dbReference type="InterPro" id="IPR001763">
    <property type="entry name" value="Rhodanese-like_dom"/>
</dbReference>
<feature type="region of interest" description="Disordered" evidence="4">
    <location>
        <begin position="186"/>
        <end position="207"/>
    </location>
</feature>
<feature type="domain" description="Rhodanese" evidence="5">
    <location>
        <begin position="23"/>
        <end position="141"/>
    </location>
</feature>
<dbReference type="PROSITE" id="PS00683">
    <property type="entry name" value="RHODANESE_2"/>
    <property type="match status" value="1"/>
</dbReference>
<proteinExistence type="predicted"/>
<feature type="domain" description="Rhodanese" evidence="5">
    <location>
        <begin position="169"/>
        <end position="280"/>
    </location>
</feature>
<gene>
    <name evidence="6" type="ORF">G1H10_25860</name>
</gene>
<organism evidence="6 7">
    <name type="scientific">Phytoactinopolyspora halotolerans</name>
    <dbReference type="NCBI Taxonomy" id="1981512"/>
    <lineage>
        <taxon>Bacteria</taxon>
        <taxon>Bacillati</taxon>
        <taxon>Actinomycetota</taxon>
        <taxon>Actinomycetes</taxon>
        <taxon>Jiangellales</taxon>
        <taxon>Jiangellaceae</taxon>
        <taxon>Phytoactinopolyspora</taxon>
    </lineage>
</organism>
<dbReference type="CDD" id="cd01448">
    <property type="entry name" value="TST_Repeat_1"/>
    <property type="match status" value="1"/>
</dbReference>
<dbReference type="GO" id="GO:0004792">
    <property type="term" value="F:thiosulfate-cyanide sulfurtransferase activity"/>
    <property type="evidence" value="ECO:0007669"/>
    <property type="project" value="InterPro"/>
</dbReference>
<dbReference type="InterPro" id="IPR036873">
    <property type="entry name" value="Rhodanese-like_dom_sf"/>
</dbReference>
<keyword evidence="1 3" id="KW-0808">Transferase</keyword>
<dbReference type="SMART" id="SM00450">
    <property type="entry name" value="RHOD"/>
    <property type="match status" value="2"/>
</dbReference>